<evidence type="ECO:0000313" key="5">
    <source>
        <dbReference type="EMBL" id="EAY31767.1"/>
    </source>
</evidence>
<dbReference type="Pfam" id="PF23598">
    <property type="entry name" value="LRR_14"/>
    <property type="match status" value="2"/>
</dbReference>
<dbReference type="eggNOG" id="COG4886">
    <property type="taxonomic scope" value="Bacteria"/>
</dbReference>
<dbReference type="Gene3D" id="3.80.10.10">
    <property type="entry name" value="Ribonuclease Inhibitor"/>
    <property type="match status" value="7"/>
</dbReference>
<dbReference type="Pfam" id="PF00560">
    <property type="entry name" value="LRR_1"/>
    <property type="match status" value="1"/>
</dbReference>
<evidence type="ECO:0000259" key="4">
    <source>
        <dbReference type="Pfam" id="PF23598"/>
    </source>
</evidence>
<evidence type="ECO:0000256" key="2">
    <source>
        <dbReference type="ARBA" id="ARBA00022737"/>
    </source>
</evidence>
<dbReference type="SMART" id="SM00365">
    <property type="entry name" value="LRR_SD22"/>
    <property type="match status" value="4"/>
</dbReference>
<dbReference type="AlphaFoldDB" id="A1ZDM8"/>
<dbReference type="RefSeq" id="WP_002693649.1">
    <property type="nucleotide sequence ID" value="NZ_AAWS01000002.1"/>
</dbReference>
<dbReference type="EMBL" id="AAWS01000002">
    <property type="protein sequence ID" value="EAY31767.1"/>
    <property type="molecule type" value="Genomic_DNA"/>
</dbReference>
<dbReference type="InterPro" id="IPR003591">
    <property type="entry name" value="Leu-rich_rpt_typical-subtyp"/>
</dbReference>
<accession>A1ZDM8</accession>
<proteinExistence type="predicted"/>
<dbReference type="GO" id="GO:0005737">
    <property type="term" value="C:cytoplasm"/>
    <property type="evidence" value="ECO:0007669"/>
    <property type="project" value="TreeGrafter"/>
</dbReference>
<dbReference type="InterPro" id="IPR032675">
    <property type="entry name" value="LRR_dom_sf"/>
</dbReference>
<dbReference type="PROSITE" id="PS51450">
    <property type="entry name" value="LRR"/>
    <property type="match status" value="4"/>
</dbReference>
<evidence type="ECO:0000259" key="3">
    <source>
        <dbReference type="Pfam" id="PF00533"/>
    </source>
</evidence>
<name>A1ZDM8_MICM2</name>
<dbReference type="SUPFAM" id="SSF52058">
    <property type="entry name" value="L domain-like"/>
    <property type="match status" value="4"/>
</dbReference>
<sequence length="1270" mass="145050">MRKSNYHGFQTLPFTFPVVAAQTPVQEFTSISQAIKAIAKGVTRVRLVLSRKRLQRLPSNINSLAKAPYLEVDLSDNPGLHLKQALKTLSTLPQLKALDLSGMRMGTLPPEIGLLASLEQLILYSNALDELPQALENLQHLCYLNVHSNNIRDLSVVYALPQLQKLILRGNSFSKKEFYQIGKLEQLEYLDIRRCGITRIPEEFTQLTQLQNLDASANHIRQLPESFGRLTALQNIDLRMNSSLNWDKVFAQLAQLPQLTQLDLSQYNLQELSPKVSEMKQLRVLNIQSNLLTRLPATLANLPQVEEIKVQYNMELDWQQALEVLGKVTSLKRLVISEVNNATTLPDTLGDLHNIESLTIERMPLLQQLPATIGKLNNLRRLHIHYCPKLTHLPEVLDKLTLLKTLDMSNMNPLFTQLPRTLTQLTSLEKLCLNGNNIAQLPRDIGQLLQLRTLWVGNALQELPKEIARLTQLEELHLGNAVLCQLPEEVATLARLRVLDFGKCAQLDLEHTFDLVRALKHVHKIKIGHRKLDALPDNIAQLDKVEEVDLTTCELTALPEVIAVLAKMPALTTLRVKMNHSPLPASMSLLAHLQTIQVDYPINYLYRHEQPIGGIPLEWGLFEHTRIESNSPYFDKTNRFIAQYGNENYPKERRMFFFGVYTGNFEGLLQRAENHLKKSSFKPERSVFFVTGKVSGFTQKELKEKLVEYGIQVSNKITPRVTHAVIGRFTKPTLVAQIFALPIAIVLEDYLKDFIWAQDKPYLMEGNAAEMSRHVLDLFMSNDEDNFRLALQIIEGGGASQQITTYLMAISLFYPDNEVRKESRRLFKKYASSELQEHVRKHWNTALRQKVESYYLNPLMDHPEVDAGEFMIMRIRVSWAGGNAHRVYMKERVNLSRVSFSRLPKSLIYLGTIRKVVLTDNPSFDFGQALEILNQLPHLEELSLANCSLTAVPKGVYTLKKLKKLNLSYNQLTHLSGGFSQLSQLEELVLDKNPLQQVAPDFYRLPQLKKLSIQNGKLTKVSTEIEQMSQLHTLLLNNNQISDLPESIGKLVKLQDVQLFANHLKHLPASLGKLRNLNRINLKNNRLKALPDELHWKKIYKLDLSGNQLATLPESIANCSYLNEIKLNNNQITFLPNSLSNLSVTYFSIDLSNNELTELPEVIPQIKQLRNLNISDNKLTALPSELCQASELYYLRVTNNQITHLPQGFSRMLKLNNVDFSYNQIQKLPDQLPPVFQDKQAYRGNFMLYGNPVSFECKKKYMQKFHGLRF</sequence>
<comment type="caution">
    <text evidence="5">The sequence shown here is derived from an EMBL/GenBank/DDBJ whole genome shotgun (WGS) entry which is preliminary data.</text>
</comment>
<dbReference type="SUPFAM" id="SSF52113">
    <property type="entry name" value="BRCT domain"/>
    <property type="match status" value="1"/>
</dbReference>
<dbReference type="Proteomes" id="UP000004095">
    <property type="component" value="Unassembled WGS sequence"/>
</dbReference>
<dbReference type="PANTHER" id="PTHR48051:SF1">
    <property type="entry name" value="RAS SUPPRESSOR PROTEIN 1"/>
    <property type="match status" value="1"/>
</dbReference>
<dbReference type="OrthoDB" id="901479at2"/>
<keyword evidence="2" id="KW-0677">Repeat</keyword>
<dbReference type="InterPro" id="IPR001611">
    <property type="entry name" value="Leu-rich_rpt"/>
</dbReference>
<keyword evidence="6" id="KW-1185">Reference proteome</keyword>
<dbReference type="InterPro" id="IPR001357">
    <property type="entry name" value="BRCT_dom"/>
</dbReference>
<dbReference type="SMART" id="SM00369">
    <property type="entry name" value="LRR_TYP"/>
    <property type="match status" value="19"/>
</dbReference>
<dbReference type="InterPro" id="IPR050216">
    <property type="entry name" value="LRR_domain-containing"/>
</dbReference>
<dbReference type="Gene3D" id="3.40.50.10190">
    <property type="entry name" value="BRCT domain"/>
    <property type="match status" value="1"/>
</dbReference>
<keyword evidence="1" id="KW-0433">Leucine-rich repeat</keyword>
<evidence type="ECO:0000256" key="1">
    <source>
        <dbReference type="ARBA" id="ARBA00022614"/>
    </source>
</evidence>
<dbReference type="FunFam" id="3.80.10.10:FF:001164">
    <property type="entry name" value="GH01279p"/>
    <property type="match status" value="1"/>
</dbReference>
<gene>
    <name evidence="5" type="ORF">M23134_05273</name>
</gene>
<dbReference type="GO" id="GO:0009274">
    <property type="term" value="C:peptidoglycan-based cell wall"/>
    <property type="evidence" value="ECO:0007669"/>
    <property type="project" value="UniProtKB-ARBA"/>
</dbReference>
<feature type="domain" description="Disease resistance R13L4/SHOC-2-like LRR" evidence="4">
    <location>
        <begin position="174"/>
        <end position="256"/>
    </location>
</feature>
<organism evidence="5 6">
    <name type="scientific">Microscilla marina ATCC 23134</name>
    <dbReference type="NCBI Taxonomy" id="313606"/>
    <lineage>
        <taxon>Bacteria</taxon>
        <taxon>Pseudomonadati</taxon>
        <taxon>Bacteroidota</taxon>
        <taxon>Cytophagia</taxon>
        <taxon>Cytophagales</taxon>
        <taxon>Microscillaceae</taxon>
        <taxon>Microscilla</taxon>
    </lineage>
</organism>
<reference evidence="5 6" key="1">
    <citation type="submission" date="2007-01" db="EMBL/GenBank/DDBJ databases">
        <authorList>
            <person name="Haygood M."/>
            <person name="Podell S."/>
            <person name="Anderson C."/>
            <person name="Hopkinson B."/>
            <person name="Roe K."/>
            <person name="Barbeau K."/>
            <person name="Gaasterland T."/>
            <person name="Ferriera S."/>
            <person name="Johnson J."/>
            <person name="Kravitz S."/>
            <person name="Beeson K."/>
            <person name="Sutton G."/>
            <person name="Rogers Y.-H."/>
            <person name="Friedman R."/>
            <person name="Frazier M."/>
            <person name="Venter J.C."/>
        </authorList>
    </citation>
    <scope>NUCLEOTIDE SEQUENCE [LARGE SCALE GENOMIC DNA]</scope>
    <source>
        <strain evidence="5 6">ATCC 23134</strain>
    </source>
</reference>
<dbReference type="SMART" id="SM00364">
    <property type="entry name" value="LRR_BAC"/>
    <property type="match status" value="13"/>
</dbReference>
<dbReference type="PANTHER" id="PTHR48051">
    <property type="match status" value="1"/>
</dbReference>
<protein>
    <submittedName>
        <fullName evidence="5">Leucine-rich repeat containing protein</fullName>
    </submittedName>
</protein>
<evidence type="ECO:0000313" key="6">
    <source>
        <dbReference type="Proteomes" id="UP000004095"/>
    </source>
</evidence>
<dbReference type="InterPro" id="IPR055414">
    <property type="entry name" value="LRR_R13L4/SHOC2-like"/>
</dbReference>
<dbReference type="Pfam" id="PF00533">
    <property type="entry name" value="BRCT"/>
    <property type="match status" value="1"/>
</dbReference>
<feature type="domain" description="Disease resistance R13L4/SHOC-2-like LRR" evidence="4">
    <location>
        <begin position="415"/>
        <end position="526"/>
    </location>
</feature>
<dbReference type="Pfam" id="PF13855">
    <property type="entry name" value="LRR_8"/>
    <property type="match status" value="4"/>
</dbReference>
<dbReference type="InterPro" id="IPR036420">
    <property type="entry name" value="BRCT_dom_sf"/>
</dbReference>
<feature type="domain" description="BRCT" evidence="3">
    <location>
        <begin position="687"/>
        <end position="755"/>
    </location>
</feature>